<dbReference type="Proteomes" id="UP000020218">
    <property type="component" value="Unassembled WGS sequence"/>
</dbReference>
<proteinExistence type="inferred from homology"/>
<dbReference type="PROSITE" id="PS00409">
    <property type="entry name" value="PROKAR_NTER_METHYL"/>
    <property type="match status" value="1"/>
</dbReference>
<evidence type="ECO:0000256" key="5">
    <source>
        <dbReference type="ARBA" id="ARBA00022519"/>
    </source>
</evidence>
<dbReference type="PATRIC" id="fig|1454001.3.peg.984"/>
<reference evidence="13" key="1">
    <citation type="submission" date="2014-02" db="EMBL/GenBank/DDBJ databases">
        <title>Expanding our view of genomic diversity in Candidatus Accumulibacter clades.</title>
        <authorList>
            <person name="Skennerton C.T."/>
            <person name="Barr J.J."/>
            <person name="Slater F.R."/>
            <person name="Bond P.L."/>
            <person name="Tyson G.W."/>
        </authorList>
    </citation>
    <scope>NUCLEOTIDE SEQUENCE [LARGE SCALE GENOMIC DNA]</scope>
</reference>
<dbReference type="InterPro" id="IPR012902">
    <property type="entry name" value="N_methyl_site"/>
</dbReference>
<name>A0A011NVT4_9PROT</name>
<organism evidence="13 14">
    <name type="scientific">Candidatus Accumulibacter adjunctus</name>
    <dbReference type="NCBI Taxonomy" id="1454001"/>
    <lineage>
        <taxon>Bacteria</taxon>
        <taxon>Pseudomonadati</taxon>
        <taxon>Pseudomonadota</taxon>
        <taxon>Betaproteobacteria</taxon>
        <taxon>Candidatus Accumulibacter</taxon>
    </lineage>
</organism>
<keyword evidence="4" id="KW-0488">Methylation</keyword>
<evidence type="ECO:0000256" key="8">
    <source>
        <dbReference type="ARBA" id="ARBA00023136"/>
    </source>
</evidence>
<keyword evidence="14" id="KW-1185">Reference proteome</keyword>
<dbReference type="GO" id="GO:0015627">
    <property type="term" value="C:type II protein secretion system complex"/>
    <property type="evidence" value="ECO:0007669"/>
    <property type="project" value="InterPro"/>
</dbReference>
<dbReference type="Pfam" id="PF12019">
    <property type="entry name" value="GspH"/>
    <property type="match status" value="1"/>
</dbReference>
<dbReference type="Gene3D" id="3.30.700.10">
    <property type="entry name" value="Glycoprotein, Type 4 Pilin"/>
    <property type="match status" value="1"/>
</dbReference>
<dbReference type="AlphaFoldDB" id="A0A011NVT4"/>
<evidence type="ECO:0000259" key="12">
    <source>
        <dbReference type="Pfam" id="PF12019"/>
    </source>
</evidence>
<dbReference type="GO" id="GO:0005886">
    <property type="term" value="C:plasma membrane"/>
    <property type="evidence" value="ECO:0007669"/>
    <property type="project" value="UniProtKB-SubCell"/>
</dbReference>
<evidence type="ECO:0000256" key="1">
    <source>
        <dbReference type="ARBA" id="ARBA00004377"/>
    </source>
</evidence>
<accession>A0A011NVT4</accession>
<evidence type="ECO:0000256" key="4">
    <source>
        <dbReference type="ARBA" id="ARBA00022481"/>
    </source>
</evidence>
<dbReference type="Pfam" id="PF07963">
    <property type="entry name" value="N_methyl"/>
    <property type="match status" value="1"/>
</dbReference>
<evidence type="ECO:0000256" key="7">
    <source>
        <dbReference type="ARBA" id="ARBA00022989"/>
    </source>
</evidence>
<comment type="subcellular location">
    <subcellularLocation>
        <location evidence="1">Cell inner membrane</location>
        <topology evidence="1">Single-pass membrane protein</topology>
    </subcellularLocation>
</comment>
<evidence type="ECO:0000313" key="13">
    <source>
        <dbReference type="EMBL" id="EXI68727.1"/>
    </source>
</evidence>
<comment type="similarity">
    <text evidence="9">Belongs to the GSP H family.</text>
</comment>
<keyword evidence="3" id="KW-1003">Cell membrane</keyword>
<evidence type="ECO:0000313" key="14">
    <source>
        <dbReference type="Proteomes" id="UP000020218"/>
    </source>
</evidence>
<dbReference type="InterPro" id="IPR022346">
    <property type="entry name" value="T2SS_GspH"/>
</dbReference>
<comment type="caution">
    <text evidence="13">The sequence shown here is derived from an EMBL/GenBank/DDBJ whole genome shotgun (WGS) entry which is preliminary data.</text>
</comment>
<feature type="transmembrane region" description="Helical" evidence="11">
    <location>
        <begin position="6"/>
        <end position="27"/>
    </location>
</feature>
<evidence type="ECO:0000256" key="3">
    <source>
        <dbReference type="ARBA" id="ARBA00022475"/>
    </source>
</evidence>
<keyword evidence="6 11" id="KW-0812">Transmembrane</keyword>
<dbReference type="EMBL" id="JFAX01000004">
    <property type="protein sequence ID" value="EXI68727.1"/>
    <property type="molecule type" value="Genomic_DNA"/>
</dbReference>
<keyword evidence="5" id="KW-0997">Cell inner membrane</keyword>
<protein>
    <recommendedName>
        <fullName evidence="2">Type II secretion system protein H</fullName>
    </recommendedName>
    <alternativeName>
        <fullName evidence="10">General secretion pathway protein H</fullName>
    </alternativeName>
</protein>
<dbReference type="SUPFAM" id="SSF54523">
    <property type="entry name" value="Pili subunits"/>
    <property type="match status" value="1"/>
</dbReference>
<keyword evidence="7 11" id="KW-1133">Transmembrane helix</keyword>
<feature type="domain" description="General secretion pathway GspH" evidence="12">
    <location>
        <begin position="43"/>
        <end position="176"/>
    </location>
</feature>
<dbReference type="InterPro" id="IPR045584">
    <property type="entry name" value="Pilin-like"/>
</dbReference>
<evidence type="ECO:0000256" key="10">
    <source>
        <dbReference type="ARBA" id="ARBA00030775"/>
    </source>
</evidence>
<keyword evidence="8 11" id="KW-0472">Membrane</keyword>
<dbReference type="NCBIfam" id="TIGR02532">
    <property type="entry name" value="IV_pilin_GFxxxE"/>
    <property type="match status" value="1"/>
</dbReference>
<evidence type="ECO:0000256" key="6">
    <source>
        <dbReference type="ARBA" id="ARBA00022692"/>
    </source>
</evidence>
<dbReference type="GO" id="GO:0015628">
    <property type="term" value="P:protein secretion by the type II secretion system"/>
    <property type="evidence" value="ECO:0007669"/>
    <property type="project" value="InterPro"/>
</dbReference>
<evidence type="ECO:0000256" key="9">
    <source>
        <dbReference type="ARBA" id="ARBA00025772"/>
    </source>
</evidence>
<evidence type="ECO:0000256" key="2">
    <source>
        <dbReference type="ARBA" id="ARBA00021549"/>
    </source>
</evidence>
<gene>
    <name evidence="13" type="ORF">AW08_01039</name>
</gene>
<evidence type="ECO:0000256" key="11">
    <source>
        <dbReference type="SAM" id="Phobius"/>
    </source>
</evidence>
<dbReference type="STRING" id="1454001.AW08_01039"/>
<sequence length="193" mass="20111">MNAHRGFSLIELIVGIVILGVLMAMAVPRFSDWLRNARIRSSAEAIQNGLQLARAEAVRRNATVRFQLVSAIDDTCALATTGPHWVVSMDNPAGQCATAPSDTAAPRIIQMRNRAEGSQQTQVAAGQSAFVFNGLGRLIPVPAANVAIDVSSTTGGTCVASGGSLRCLRLVVSVGGQIRMCDPALPAGDAQAC</sequence>